<dbReference type="PANTHER" id="PTHR33744">
    <property type="entry name" value="CARBOHYDRATE DIACID REGULATOR"/>
    <property type="match status" value="1"/>
</dbReference>
<dbReference type="InterPro" id="IPR042070">
    <property type="entry name" value="PucR_C-HTH_sf"/>
</dbReference>
<organism evidence="2 3">
    <name type="scientific">Williamsia serinedens</name>
    <dbReference type="NCBI Taxonomy" id="391736"/>
    <lineage>
        <taxon>Bacteria</taxon>
        <taxon>Bacillati</taxon>
        <taxon>Actinomycetota</taxon>
        <taxon>Actinomycetes</taxon>
        <taxon>Mycobacteriales</taxon>
        <taxon>Nocardiaceae</taxon>
        <taxon>Williamsia</taxon>
    </lineage>
</organism>
<evidence type="ECO:0000313" key="3">
    <source>
        <dbReference type="Proteomes" id="UP001205740"/>
    </source>
</evidence>
<dbReference type="Pfam" id="PF13556">
    <property type="entry name" value="HTH_30"/>
    <property type="match status" value="1"/>
</dbReference>
<dbReference type="InterPro" id="IPR025736">
    <property type="entry name" value="PucR_C-HTH_dom"/>
</dbReference>
<keyword evidence="3" id="KW-1185">Reference proteome</keyword>
<dbReference type="PANTHER" id="PTHR33744:SF7">
    <property type="entry name" value="PUCR FAMILY TRANSCRIPTIONAL REGULATOR"/>
    <property type="match status" value="1"/>
</dbReference>
<protein>
    <submittedName>
        <fullName evidence="2">PucR C-terminal helix-turn-helix domain-containing protein</fullName>
    </submittedName>
</protein>
<evidence type="ECO:0000259" key="1">
    <source>
        <dbReference type="Pfam" id="PF13556"/>
    </source>
</evidence>
<feature type="domain" description="PucR C-terminal helix-turn-helix" evidence="1">
    <location>
        <begin position="342"/>
        <end position="399"/>
    </location>
</feature>
<evidence type="ECO:0000313" key="2">
    <source>
        <dbReference type="EMBL" id="MCP2162056.1"/>
    </source>
</evidence>
<reference evidence="2 3" key="1">
    <citation type="submission" date="2022-06" db="EMBL/GenBank/DDBJ databases">
        <title>Genomic Encyclopedia of Archaeal and Bacterial Type Strains, Phase II (KMG-II): from individual species to whole genera.</title>
        <authorList>
            <person name="Goeker M."/>
        </authorList>
    </citation>
    <scope>NUCLEOTIDE SEQUENCE [LARGE SCALE GENOMIC DNA]</scope>
    <source>
        <strain evidence="2 3">DSM 45037</strain>
    </source>
</reference>
<name>A0ABT1H4E5_9NOCA</name>
<dbReference type="InterPro" id="IPR051448">
    <property type="entry name" value="CdaR-like_regulators"/>
</dbReference>
<accession>A0ABT1H4E5</accession>
<dbReference type="Gene3D" id="1.10.10.2840">
    <property type="entry name" value="PucR C-terminal helix-turn-helix domain"/>
    <property type="match status" value="1"/>
</dbReference>
<comment type="caution">
    <text evidence="2">The sequence shown here is derived from an EMBL/GenBank/DDBJ whole genome shotgun (WGS) entry which is preliminary data.</text>
</comment>
<proteinExistence type="predicted"/>
<dbReference type="EMBL" id="JAMTCG010000006">
    <property type="protein sequence ID" value="MCP2162056.1"/>
    <property type="molecule type" value="Genomic_DNA"/>
</dbReference>
<dbReference type="RefSeq" id="WP_253655630.1">
    <property type="nucleotide sequence ID" value="NZ_BAAAOE010000005.1"/>
</dbReference>
<gene>
    <name evidence="2" type="ORF">LX12_003260</name>
</gene>
<dbReference type="Proteomes" id="UP001205740">
    <property type="component" value="Unassembled WGS sequence"/>
</dbReference>
<sequence>MQVDSVHPAGGGPSEFATLARACRDRCDWDEVLGTIVRTVVAAAVAGGPPRSGDTTLALTRQARTTLDVAVRRTLDDVSFRRPHLVDTTSCRRIRGAIADWSRAGVPLSSTVRVIGAAVDAAADAATRGADDLTGLLASTAAILAVRRSLLAEASAIHAEASALEQAPPDRSPREQFVSAAVRGAVDIRRAAEFGLPVSDRWQVLSLAVLDADGGGPAATTVRRGVADVLGSSVLSILSEAGGTVVAPISREGDRFGASTTTALTRAIGSPLLCTLVVGEASEVPELVGRADELLDLARSIDRAPGLYTMDDLVIEYQITRPGPARDALAALIAPLTSQADLLETLRVHMSCGMNRRETARRLEVHPNTVDNRMSRVASAIGLDLSQPRAITQARSAILAYDAAGAR</sequence>